<name>A0ABR1VFR2_9PEZI</name>
<proteinExistence type="predicted"/>
<evidence type="ECO:0000313" key="4">
    <source>
        <dbReference type="Proteomes" id="UP001480595"/>
    </source>
</evidence>
<evidence type="ECO:0000256" key="1">
    <source>
        <dbReference type="SAM" id="MobiDB-lite"/>
    </source>
</evidence>
<evidence type="ECO:0000313" key="3">
    <source>
        <dbReference type="EMBL" id="KAK8070050.1"/>
    </source>
</evidence>
<sequence length="277" mass="29984">MGRMADPTSIANQELRKIWFAMKYLFDAGLYLPKLSMVAIYYHIPLHFQWLRRALYFIGFFVGSSFFITFFSDTFWCGPHPSVQCRTSLSGREKAGLIGIFTLGAVTIGVSSGRRLGHDGILRLHHDRRGHGAAAADPESVGGHDLHVQALGLGLGRHRTPKFFKGGSGGTGDSVRELKPGQSISTTDRPPQLQQQPPLPSSWFDQILSMPDEGNSSGGGGGDIPLSPMTPVGQNANAIIKTERFSISSGHQPASPVTMIDLESGGGIWDGRSRLLV</sequence>
<feature type="transmembrane region" description="Helical" evidence="2">
    <location>
        <begin position="95"/>
        <end position="113"/>
    </location>
</feature>
<evidence type="ECO:0000256" key="2">
    <source>
        <dbReference type="SAM" id="Phobius"/>
    </source>
</evidence>
<keyword evidence="4" id="KW-1185">Reference proteome</keyword>
<protein>
    <submittedName>
        <fullName evidence="3">Uncharacterized protein</fullName>
    </submittedName>
</protein>
<keyword evidence="2" id="KW-0472">Membrane</keyword>
<dbReference type="EMBL" id="JAQQWL010000006">
    <property type="protein sequence ID" value="KAK8070050.1"/>
    <property type="molecule type" value="Genomic_DNA"/>
</dbReference>
<dbReference type="GeneID" id="92091138"/>
<gene>
    <name evidence="3" type="ORF">PG994_006666</name>
</gene>
<reference evidence="3 4" key="1">
    <citation type="submission" date="2023-01" db="EMBL/GenBank/DDBJ databases">
        <title>Analysis of 21 Apiospora genomes using comparative genomics revels a genus with tremendous synthesis potential of carbohydrate active enzymes and secondary metabolites.</title>
        <authorList>
            <person name="Sorensen T."/>
        </authorList>
    </citation>
    <scope>NUCLEOTIDE SEQUENCE [LARGE SCALE GENOMIC DNA]</scope>
    <source>
        <strain evidence="3 4">CBS 135458</strain>
    </source>
</reference>
<comment type="caution">
    <text evidence="3">The sequence shown here is derived from an EMBL/GenBank/DDBJ whole genome shotgun (WGS) entry which is preliminary data.</text>
</comment>
<dbReference type="Proteomes" id="UP001480595">
    <property type="component" value="Unassembled WGS sequence"/>
</dbReference>
<keyword evidence="2" id="KW-0812">Transmembrane</keyword>
<accession>A0ABR1VFR2</accession>
<feature type="transmembrane region" description="Helical" evidence="2">
    <location>
        <begin position="54"/>
        <end position="75"/>
    </location>
</feature>
<feature type="region of interest" description="Disordered" evidence="1">
    <location>
        <begin position="162"/>
        <end position="232"/>
    </location>
</feature>
<keyword evidence="2" id="KW-1133">Transmembrane helix</keyword>
<feature type="transmembrane region" description="Helical" evidence="2">
    <location>
        <begin position="24"/>
        <end position="42"/>
    </location>
</feature>
<organism evidence="3 4">
    <name type="scientific">Apiospora phragmitis</name>
    <dbReference type="NCBI Taxonomy" id="2905665"/>
    <lineage>
        <taxon>Eukaryota</taxon>
        <taxon>Fungi</taxon>
        <taxon>Dikarya</taxon>
        <taxon>Ascomycota</taxon>
        <taxon>Pezizomycotina</taxon>
        <taxon>Sordariomycetes</taxon>
        <taxon>Xylariomycetidae</taxon>
        <taxon>Amphisphaeriales</taxon>
        <taxon>Apiosporaceae</taxon>
        <taxon>Apiospora</taxon>
    </lineage>
</organism>
<dbReference type="RefSeq" id="XP_066717344.1">
    <property type="nucleotide sequence ID" value="XM_066858075.1"/>
</dbReference>